<dbReference type="Gene3D" id="3.20.20.70">
    <property type="entry name" value="Aldolase class I"/>
    <property type="match status" value="1"/>
</dbReference>
<dbReference type="CDD" id="cd00331">
    <property type="entry name" value="IGPS"/>
    <property type="match status" value="1"/>
</dbReference>
<keyword evidence="8" id="KW-0456">Lyase</keyword>
<keyword evidence="6" id="KW-0822">Tryptophan biosynthesis</keyword>
<dbReference type="InterPro" id="IPR013798">
    <property type="entry name" value="Indole-3-glycerol_P_synth_dom"/>
</dbReference>
<dbReference type="UniPathway" id="UPA00035">
    <property type="reaction ID" value="UER00043"/>
</dbReference>
<dbReference type="EC" id="4.1.1.48" evidence="3"/>
<dbReference type="RefSeq" id="WP_092472927.1">
    <property type="nucleotide sequence ID" value="NZ_FOOX01000014.1"/>
</dbReference>
<proteinExistence type="predicted"/>
<dbReference type="Pfam" id="PF00218">
    <property type="entry name" value="IGPS"/>
    <property type="match status" value="1"/>
</dbReference>
<evidence type="ECO:0000256" key="4">
    <source>
        <dbReference type="ARBA" id="ARBA00022605"/>
    </source>
</evidence>
<evidence type="ECO:0000256" key="2">
    <source>
        <dbReference type="ARBA" id="ARBA00004696"/>
    </source>
</evidence>
<dbReference type="STRING" id="341036.SAMN05660649_03626"/>
<evidence type="ECO:0000256" key="1">
    <source>
        <dbReference type="ARBA" id="ARBA00001633"/>
    </source>
</evidence>
<sequence>MNTKFSDSIRAKKQAGFIPVIPDIKCTSPKEGDLLRGRDPAEVAKLLAEAGAPALSVVTESKNFGGSLELLERIATSTKLPTLRKDFITCVDDLKITKDCGAEAILLICATQPFSSLMKLYEEALKIGLEPLVEAHTKEELILAGKIGAKLVGINNRNILELERDDGTVSATELLAKYKPDDAILISESSIQTPAQAQAAVRAGADAVLIGTAIWQAENMRECYLALSRGMGDYV</sequence>
<dbReference type="InterPro" id="IPR045186">
    <property type="entry name" value="Indole-3-glycerol_P_synth"/>
</dbReference>
<feature type="domain" description="Indole-3-glycerol phosphate synthase" evidence="9">
    <location>
        <begin position="3"/>
        <end position="222"/>
    </location>
</feature>
<dbReference type="EMBL" id="FOOX01000014">
    <property type="protein sequence ID" value="SFH04190.1"/>
    <property type="molecule type" value="Genomic_DNA"/>
</dbReference>
<gene>
    <name evidence="10" type="ORF">SAMN05660649_03626</name>
</gene>
<dbReference type="OrthoDB" id="9804217at2"/>
<dbReference type="AlphaFoldDB" id="A0A1I2WS53"/>
<dbReference type="GO" id="GO:0000162">
    <property type="term" value="P:L-tryptophan biosynthetic process"/>
    <property type="evidence" value="ECO:0007669"/>
    <property type="project" value="UniProtKB-UniPathway"/>
</dbReference>
<dbReference type="SUPFAM" id="SSF51366">
    <property type="entry name" value="Ribulose-phoshate binding barrel"/>
    <property type="match status" value="1"/>
</dbReference>
<evidence type="ECO:0000313" key="10">
    <source>
        <dbReference type="EMBL" id="SFH04190.1"/>
    </source>
</evidence>
<dbReference type="Proteomes" id="UP000199337">
    <property type="component" value="Unassembled WGS sequence"/>
</dbReference>
<protein>
    <recommendedName>
        <fullName evidence="3">indole-3-glycerol-phosphate synthase</fullName>
        <ecNumber evidence="3">4.1.1.48</ecNumber>
    </recommendedName>
</protein>
<evidence type="ECO:0000256" key="8">
    <source>
        <dbReference type="ARBA" id="ARBA00023239"/>
    </source>
</evidence>
<dbReference type="PANTHER" id="PTHR22854">
    <property type="entry name" value="TRYPTOPHAN BIOSYNTHESIS PROTEIN"/>
    <property type="match status" value="1"/>
</dbReference>
<dbReference type="PANTHER" id="PTHR22854:SF2">
    <property type="entry name" value="INDOLE-3-GLYCEROL-PHOSPHATE SYNTHASE"/>
    <property type="match status" value="1"/>
</dbReference>
<evidence type="ECO:0000256" key="5">
    <source>
        <dbReference type="ARBA" id="ARBA00022793"/>
    </source>
</evidence>
<evidence type="ECO:0000256" key="3">
    <source>
        <dbReference type="ARBA" id="ARBA00012362"/>
    </source>
</evidence>
<dbReference type="GO" id="GO:0004425">
    <property type="term" value="F:indole-3-glycerol-phosphate synthase activity"/>
    <property type="evidence" value="ECO:0007669"/>
    <property type="project" value="UniProtKB-EC"/>
</dbReference>
<keyword evidence="11" id="KW-1185">Reference proteome</keyword>
<evidence type="ECO:0000313" key="11">
    <source>
        <dbReference type="Proteomes" id="UP000199337"/>
    </source>
</evidence>
<dbReference type="InterPro" id="IPR013785">
    <property type="entry name" value="Aldolase_TIM"/>
</dbReference>
<keyword evidence="7" id="KW-0057">Aromatic amino acid biosynthesis</keyword>
<comment type="catalytic activity">
    <reaction evidence="1">
        <text>1-(2-carboxyphenylamino)-1-deoxy-D-ribulose 5-phosphate + H(+) = (1S,2R)-1-C-(indol-3-yl)glycerol 3-phosphate + CO2 + H2O</text>
        <dbReference type="Rhea" id="RHEA:23476"/>
        <dbReference type="ChEBI" id="CHEBI:15377"/>
        <dbReference type="ChEBI" id="CHEBI:15378"/>
        <dbReference type="ChEBI" id="CHEBI:16526"/>
        <dbReference type="ChEBI" id="CHEBI:58613"/>
        <dbReference type="ChEBI" id="CHEBI:58866"/>
        <dbReference type="EC" id="4.1.1.48"/>
    </reaction>
</comment>
<keyword evidence="4" id="KW-0028">Amino-acid biosynthesis</keyword>
<accession>A0A1I2WS53</accession>
<evidence type="ECO:0000256" key="7">
    <source>
        <dbReference type="ARBA" id="ARBA00023141"/>
    </source>
</evidence>
<comment type="pathway">
    <text evidence="2">Amino-acid biosynthesis; L-tryptophan biosynthesis; L-tryptophan from chorismate: step 4/5.</text>
</comment>
<keyword evidence="5" id="KW-0210">Decarboxylase</keyword>
<evidence type="ECO:0000256" key="6">
    <source>
        <dbReference type="ARBA" id="ARBA00022822"/>
    </source>
</evidence>
<dbReference type="InterPro" id="IPR011060">
    <property type="entry name" value="RibuloseP-bd_barrel"/>
</dbReference>
<organism evidence="10 11">
    <name type="scientific">Desulfotruncus arcticus DSM 17038</name>
    <dbReference type="NCBI Taxonomy" id="1121424"/>
    <lineage>
        <taxon>Bacteria</taxon>
        <taxon>Bacillati</taxon>
        <taxon>Bacillota</taxon>
        <taxon>Clostridia</taxon>
        <taxon>Eubacteriales</taxon>
        <taxon>Desulfallaceae</taxon>
        <taxon>Desulfotruncus</taxon>
    </lineage>
</organism>
<reference evidence="11" key="1">
    <citation type="submission" date="2016-10" db="EMBL/GenBank/DDBJ databases">
        <authorList>
            <person name="Varghese N."/>
            <person name="Submissions S."/>
        </authorList>
    </citation>
    <scope>NUCLEOTIDE SEQUENCE [LARGE SCALE GENOMIC DNA]</scope>
    <source>
        <strain evidence="11">DSM 17038</strain>
    </source>
</reference>
<evidence type="ECO:0000259" key="9">
    <source>
        <dbReference type="Pfam" id="PF00218"/>
    </source>
</evidence>
<dbReference type="GO" id="GO:0004640">
    <property type="term" value="F:phosphoribosylanthranilate isomerase activity"/>
    <property type="evidence" value="ECO:0007669"/>
    <property type="project" value="TreeGrafter"/>
</dbReference>
<name>A0A1I2WS53_9FIRM</name>